<accession>A0A0P6XSU9</accession>
<evidence type="ECO:0000313" key="8">
    <source>
        <dbReference type="EMBL" id="KPL75969.1"/>
    </source>
</evidence>
<keyword evidence="5 7" id="KW-1133">Transmembrane helix</keyword>
<dbReference type="STRING" id="360411.AC812_08400"/>
<feature type="transmembrane region" description="Helical" evidence="7">
    <location>
        <begin position="140"/>
        <end position="157"/>
    </location>
</feature>
<dbReference type="InterPro" id="IPR006043">
    <property type="entry name" value="NCS2"/>
</dbReference>
<evidence type="ECO:0000256" key="2">
    <source>
        <dbReference type="ARBA" id="ARBA00008821"/>
    </source>
</evidence>
<keyword evidence="4 7" id="KW-0812">Transmembrane</keyword>
<dbReference type="GO" id="GO:0042907">
    <property type="term" value="F:xanthine transmembrane transporter activity"/>
    <property type="evidence" value="ECO:0007669"/>
    <property type="project" value="TreeGrafter"/>
</dbReference>
<evidence type="ECO:0000313" key="9">
    <source>
        <dbReference type="Proteomes" id="UP000050514"/>
    </source>
</evidence>
<feature type="transmembrane region" description="Helical" evidence="7">
    <location>
        <begin position="364"/>
        <end position="389"/>
    </location>
</feature>
<name>A0A0P6XSU9_9CHLR</name>
<dbReference type="GO" id="GO:0005886">
    <property type="term" value="C:plasma membrane"/>
    <property type="evidence" value="ECO:0007669"/>
    <property type="project" value="TreeGrafter"/>
</dbReference>
<evidence type="ECO:0000256" key="6">
    <source>
        <dbReference type="ARBA" id="ARBA00023136"/>
    </source>
</evidence>
<comment type="subcellular location">
    <subcellularLocation>
        <location evidence="1">Membrane</location>
        <topology evidence="1">Multi-pass membrane protein</topology>
    </subcellularLocation>
</comment>
<evidence type="ECO:0000256" key="7">
    <source>
        <dbReference type="SAM" id="Phobius"/>
    </source>
</evidence>
<organism evidence="8 9">
    <name type="scientific">Bellilinea caldifistulae</name>
    <dbReference type="NCBI Taxonomy" id="360411"/>
    <lineage>
        <taxon>Bacteria</taxon>
        <taxon>Bacillati</taxon>
        <taxon>Chloroflexota</taxon>
        <taxon>Anaerolineae</taxon>
        <taxon>Anaerolineales</taxon>
        <taxon>Anaerolineaceae</taxon>
        <taxon>Bellilinea</taxon>
    </lineage>
</organism>
<sequence>MATDVQKPAVLGYLPQDTPPIGRMILLGFQHVITMFPATVLCALLMGFPVSTVLTVTGFGTVVALIASKLAIGNYIPLYYGSSFSYIAAVTAITKPTFGVPADPALLSIVQTGFIATGTINVIVGLIIRLSGGKEALDKVLPPVVTGSVACTIGIGLGKAALDMSSGVAGGILTGDMTWWTVSLITLLSAFIFSVYLQGKGFIGMLPILLAAIVGYIVAIPFDLVNFSLLGQSALFRAPQFTFPNFASDLTLTVIFGVGVMAIATIPESTAHLYQISLYVDHLAEEQGREKLRLNRYIGINLMIDGLNDLVNGIFGSTAGTNYGENNSLMVITRNYSGPVLITAGLISVLLGFIGPLADLVSTIPTAVSGGLSIYLFGVIGMQGIALMLAEKVNLFDPKQLAIGATILIIGIGGNIGYEGGFLPIPILKGLFPFGWPSIATGAVVGIILNLITNVWKPPVERLNPNV</sequence>
<gene>
    <name evidence="8" type="ORF">AC812_08400</name>
</gene>
<protein>
    <submittedName>
        <fullName evidence="8">Xanthine permease</fullName>
    </submittedName>
</protein>
<dbReference type="RefSeq" id="WP_082149167.1">
    <property type="nucleotide sequence ID" value="NZ_DF967971.1"/>
</dbReference>
<evidence type="ECO:0000256" key="3">
    <source>
        <dbReference type="ARBA" id="ARBA00022448"/>
    </source>
</evidence>
<keyword evidence="9" id="KW-1185">Reference proteome</keyword>
<evidence type="ECO:0000256" key="1">
    <source>
        <dbReference type="ARBA" id="ARBA00004141"/>
    </source>
</evidence>
<comment type="caution">
    <text evidence="8">The sequence shown here is derived from an EMBL/GenBank/DDBJ whole genome shotgun (WGS) entry which is preliminary data.</text>
</comment>
<feature type="transmembrane region" description="Helical" evidence="7">
    <location>
        <begin position="340"/>
        <end position="358"/>
    </location>
</feature>
<evidence type="ECO:0000256" key="4">
    <source>
        <dbReference type="ARBA" id="ARBA00022692"/>
    </source>
</evidence>
<dbReference type="Pfam" id="PF00860">
    <property type="entry name" value="Xan_ur_permease"/>
    <property type="match status" value="1"/>
</dbReference>
<dbReference type="Proteomes" id="UP000050514">
    <property type="component" value="Unassembled WGS sequence"/>
</dbReference>
<feature type="transmembrane region" description="Helical" evidence="7">
    <location>
        <begin position="209"/>
        <end position="230"/>
    </location>
</feature>
<keyword evidence="6 7" id="KW-0472">Membrane</keyword>
<feature type="transmembrane region" description="Helical" evidence="7">
    <location>
        <begin position="430"/>
        <end position="452"/>
    </location>
</feature>
<dbReference type="EMBL" id="LGHJ01000013">
    <property type="protein sequence ID" value="KPL75969.1"/>
    <property type="molecule type" value="Genomic_DNA"/>
</dbReference>
<feature type="transmembrane region" description="Helical" evidence="7">
    <location>
        <begin position="105"/>
        <end position="128"/>
    </location>
</feature>
<dbReference type="PANTHER" id="PTHR42810">
    <property type="entry name" value="PURINE PERMEASE C1399.01C-RELATED"/>
    <property type="match status" value="1"/>
</dbReference>
<feature type="transmembrane region" description="Helical" evidence="7">
    <location>
        <begin position="177"/>
        <end position="197"/>
    </location>
</feature>
<comment type="similarity">
    <text evidence="2">Belongs to the nucleobase:cation symporter-2 (NCS2) (TC 2.A.40) family.</text>
</comment>
<dbReference type="AlphaFoldDB" id="A0A0P6XSU9"/>
<feature type="transmembrane region" description="Helical" evidence="7">
    <location>
        <begin position="250"/>
        <end position="267"/>
    </location>
</feature>
<dbReference type="PATRIC" id="fig|360411.5.peg.3250"/>
<dbReference type="PANTHER" id="PTHR42810:SF2">
    <property type="entry name" value="PURINE PERMEASE C1399.01C-RELATED"/>
    <property type="match status" value="1"/>
</dbReference>
<feature type="transmembrane region" description="Helical" evidence="7">
    <location>
        <begin position="401"/>
        <end position="418"/>
    </location>
</feature>
<proteinExistence type="inferred from homology"/>
<feature type="transmembrane region" description="Helical" evidence="7">
    <location>
        <begin position="53"/>
        <end position="76"/>
    </location>
</feature>
<dbReference type="OrthoDB" id="9779092at2"/>
<reference evidence="8 9" key="1">
    <citation type="submission" date="2015-07" db="EMBL/GenBank/DDBJ databases">
        <title>Draft genome of Bellilinea caldifistulae DSM 17877.</title>
        <authorList>
            <person name="Hemp J."/>
            <person name="Ward L.M."/>
            <person name="Pace L.A."/>
            <person name="Fischer W.W."/>
        </authorList>
    </citation>
    <scope>NUCLEOTIDE SEQUENCE [LARGE SCALE GENOMIC DNA]</scope>
    <source>
        <strain evidence="8 9">GOMI-1</strain>
    </source>
</reference>
<evidence type="ECO:0000256" key="5">
    <source>
        <dbReference type="ARBA" id="ARBA00022989"/>
    </source>
</evidence>
<keyword evidence="3" id="KW-0813">Transport</keyword>